<protein>
    <recommendedName>
        <fullName evidence="2">histidine kinase</fullName>
        <ecNumber evidence="2">2.7.13.3</ecNumber>
    </recommendedName>
</protein>
<sequence length="430" mass="46211">MPTATAAETDWDAWRRPPPTRAEQRRDVCSAVLLVGLSLFFLVLFNSVGMGVYAGTPPSVLEQVLLTAALCLPMALRRRYPVAVLAAVGVLFIAVQMRAVNSDNAIPSVLLFLAMHAVGAWERNRVLAKWSRITVIVVMFGWLGFALVKMVFQPPPEFQGAGGPLNPLLAAVLYNLVYNVVYFSGAYFFGNVSWVAARREAQLAEQAEHLRRSQEQATKGALVAERLRIARDLHDVVAHHVSVMGVQAGAARRVLGTDPELAGAALRTVEETARTAITELRGLLGVLRADGEPETGDRPASPGLEQLSELVGHAEESGLETQFGVYGTPRPVPEAVALSAYRVVQEALTNTVKHSSARRVDVRLRYLENVVEVEVGDDGVGGKPPVDGGGFGLRGMAERVAVHGGKLEVGPKRGGGFRVRALLPAGKVVE</sequence>
<evidence type="ECO:0000313" key="11">
    <source>
        <dbReference type="EMBL" id="ACU36670.1"/>
    </source>
</evidence>
<name>C6WP01_ACTMD</name>
<feature type="transmembrane region" description="Helical" evidence="9">
    <location>
        <begin position="31"/>
        <end position="54"/>
    </location>
</feature>
<evidence type="ECO:0000256" key="3">
    <source>
        <dbReference type="ARBA" id="ARBA00022553"/>
    </source>
</evidence>
<dbReference type="SUPFAM" id="SSF55874">
    <property type="entry name" value="ATPase domain of HSP90 chaperone/DNA topoisomerase II/histidine kinase"/>
    <property type="match status" value="1"/>
</dbReference>
<keyword evidence="6 11" id="KW-0418">Kinase</keyword>
<dbReference type="eggNOG" id="COG4585">
    <property type="taxonomic scope" value="Bacteria"/>
</dbReference>
<evidence type="ECO:0000256" key="2">
    <source>
        <dbReference type="ARBA" id="ARBA00012438"/>
    </source>
</evidence>
<dbReference type="GO" id="GO:0046983">
    <property type="term" value="F:protein dimerization activity"/>
    <property type="evidence" value="ECO:0007669"/>
    <property type="project" value="InterPro"/>
</dbReference>
<keyword evidence="7" id="KW-0067">ATP-binding</keyword>
<comment type="catalytic activity">
    <reaction evidence="1">
        <text>ATP + protein L-histidine = ADP + protein N-phospho-L-histidine.</text>
        <dbReference type="EC" id="2.7.13.3"/>
    </reaction>
</comment>
<dbReference type="PANTHER" id="PTHR24421:SF10">
    <property type="entry name" value="NITRATE_NITRITE SENSOR PROTEIN NARQ"/>
    <property type="match status" value="1"/>
</dbReference>
<dbReference type="Gene3D" id="3.30.565.10">
    <property type="entry name" value="Histidine kinase-like ATPase, C-terminal domain"/>
    <property type="match status" value="1"/>
</dbReference>
<dbReference type="PROSITE" id="PS50109">
    <property type="entry name" value="HIS_KIN"/>
    <property type="match status" value="1"/>
</dbReference>
<keyword evidence="8" id="KW-0902">Two-component regulatory system</keyword>
<dbReference type="CDD" id="cd16917">
    <property type="entry name" value="HATPase_UhpB-NarQ-NarX-like"/>
    <property type="match status" value="1"/>
</dbReference>
<evidence type="ECO:0000256" key="6">
    <source>
        <dbReference type="ARBA" id="ARBA00022777"/>
    </source>
</evidence>
<evidence type="ECO:0000256" key="9">
    <source>
        <dbReference type="SAM" id="Phobius"/>
    </source>
</evidence>
<dbReference type="GO" id="GO:0016020">
    <property type="term" value="C:membrane"/>
    <property type="evidence" value="ECO:0007669"/>
    <property type="project" value="InterPro"/>
</dbReference>
<dbReference type="Proteomes" id="UP000002213">
    <property type="component" value="Chromosome"/>
</dbReference>
<dbReference type="GO" id="GO:0005524">
    <property type="term" value="F:ATP binding"/>
    <property type="evidence" value="ECO:0007669"/>
    <property type="project" value="UniProtKB-KW"/>
</dbReference>
<keyword evidence="9" id="KW-0812">Transmembrane</keyword>
<feature type="transmembrane region" description="Helical" evidence="9">
    <location>
        <begin position="105"/>
        <end position="121"/>
    </location>
</feature>
<dbReference type="Gene3D" id="1.20.5.1930">
    <property type="match status" value="1"/>
</dbReference>
<feature type="transmembrane region" description="Helical" evidence="9">
    <location>
        <begin position="133"/>
        <end position="152"/>
    </location>
</feature>
<proteinExistence type="predicted"/>
<evidence type="ECO:0000256" key="7">
    <source>
        <dbReference type="ARBA" id="ARBA00022840"/>
    </source>
</evidence>
<feature type="transmembrane region" description="Helical" evidence="9">
    <location>
        <begin position="60"/>
        <end position="76"/>
    </location>
</feature>
<evidence type="ECO:0000313" key="12">
    <source>
        <dbReference type="Proteomes" id="UP000002213"/>
    </source>
</evidence>
<dbReference type="InterPro" id="IPR011712">
    <property type="entry name" value="Sig_transdc_His_kin_sub3_dim/P"/>
</dbReference>
<dbReference type="InterPro" id="IPR005467">
    <property type="entry name" value="His_kinase_dom"/>
</dbReference>
<dbReference type="RefSeq" id="WP_015801559.1">
    <property type="nucleotide sequence ID" value="NC_013093.1"/>
</dbReference>
<dbReference type="Pfam" id="PF02518">
    <property type="entry name" value="HATPase_c"/>
    <property type="match status" value="1"/>
</dbReference>
<feature type="transmembrane region" description="Helical" evidence="9">
    <location>
        <begin position="172"/>
        <end position="190"/>
    </location>
</feature>
<keyword evidence="9" id="KW-1133">Transmembrane helix</keyword>
<dbReference type="HOGENOM" id="CLU_000445_20_1_11"/>
<organism evidence="11 12">
    <name type="scientific">Actinosynnema mirum (strain ATCC 29888 / DSM 43827 / JCM 3225 / NBRC 14064 / NCIMB 13271 / NRRL B-12336 / IMRU 3971 / 101)</name>
    <dbReference type="NCBI Taxonomy" id="446462"/>
    <lineage>
        <taxon>Bacteria</taxon>
        <taxon>Bacillati</taxon>
        <taxon>Actinomycetota</taxon>
        <taxon>Actinomycetes</taxon>
        <taxon>Pseudonocardiales</taxon>
        <taxon>Pseudonocardiaceae</taxon>
        <taxon>Actinosynnema</taxon>
    </lineage>
</organism>
<dbReference type="InterPro" id="IPR050482">
    <property type="entry name" value="Sensor_HK_TwoCompSys"/>
</dbReference>
<dbReference type="InterPro" id="IPR055558">
    <property type="entry name" value="DUF7134"/>
</dbReference>
<dbReference type="Pfam" id="PF07730">
    <property type="entry name" value="HisKA_3"/>
    <property type="match status" value="1"/>
</dbReference>
<dbReference type="KEGG" id="ami:Amir_2736"/>
<keyword evidence="12" id="KW-1185">Reference proteome</keyword>
<evidence type="ECO:0000256" key="8">
    <source>
        <dbReference type="ARBA" id="ARBA00023012"/>
    </source>
</evidence>
<keyword evidence="9" id="KW-0472">Membrane</keyword>
<dbReference type="GO" id="GO:0000155">
    <property type="term" value="F:phosphorelay sensor kinase activity"/>
    <property type="evidence" value="ECO:0007669"/>
    <property type="project" value="InterPro"/>
</dbReference>
<reference evidence="11 12" key="1">
    <citation type="journal article" date="2009" name="Stand. Genomic Sci.">
        <title>Complete genome sequence of Actinosynnema mirum type strain (101).</title>
        <authorList>
            <person name="Land M."/>
            <person name="Lapidus A."/>
            <person name="Mayilraj S."/>
            <person name="Chen F."/>
            <person name="Copeland A."/>
            <person name="Del Rio T.G."/>
            <person name="Nolan M."/>
            <person name="Lucas S."/>
            <person name="Tice H."/>
            <person name="Cheng J.F."/>
            <person name="Chertkov O."/>
            <person name="Bruce D."/>
            <person name="Goodwin L."/>
            <person name="Pitluck S."/>
            <person name="Rohde M."/>
            <person name="Goker M."/>
            <person name="Pati A."/>
            <person name="Ivanova N."/>
            <person name="Mavromatis K."/>
            <person name="Chen A."/>
            <person name="Palaniappan K."/>
            <person name="Hauser L."/>
            <person name="Chang Y.J."/>
            <person name="Jeffries C.C."/>
            <person name="Brettin T."/>
            <person name="Detter J.C."/>
            <person name="Han C."/>
            <person name="Chain P."/>
            <person name="Tindall B.J."/>
            <person name="Bristow J."/>
            <person name="Eisen J.A."/>
            <person name="Markowitz V."/>
            <person name="Hugenholtz P."/>
            <person name="Kyrpides N.C."/>
            <person name="Klenk H.P."/>
        </authorList>
    </citation>
    <scope>NUCLEOTIDE SEQUENCE [LARGE SCALE GENOMIC DNA]</scope>
    <source>
        <strain evidence="12">ATCC 29888 / DSM 43827 / JCM 3225 / NBRC 14064 / NCIMB 13271 / NRRL B-12336 / IMRU 3971 / 101</strain>
    </source>
</reference>
<dbReference type="InterPro" id="IPR036890">
    <property type="entry name" value="HATPase_C_sf"/>
</dbReference>
<keyword evidence="4" id="KW-0808">Transferase</keyword>
<evidence type="ECO:0000259" key="10">
    <source>
        <dbReference type="PROSITE" id="PS50109"/>
    </source>
</evidence>
<evidence type="ECO:0000256" key="1">
    <source>
        <dbReference type="ARBA" id="ARBA00000085"/>
    </source>
</evidence>
<dbReference type="EC" id="2.7.13.3" evidence="2"/>
<feature type="domain" description="Histidine kinase" evidence="10">
    <location>
        <begin position="342"/>
        <end position="427"/>
    </location>
</feature>
<feature type="transmembrane region" description="Helical" evidence="9">
    <location>
        <begin position="83"/>
        <end position="99"/>
    </location>
</feature>
<dbReference type="AlphaFoldDB" id="C6WP01"/>
<evidence type="ECO:0000256" key="5">
    <source>
        <dbReference type="ARBA" id="ARBA00022741"/>
    </source>
</evidence>
<dbReference type="STRING" id="446462.Amir_2736"/>
<accession>C6WP01</accession>
<keyword evidence="5" id="KW-0547">Nucleotide-binding</keyword>
<dbReference type="PANTHER" id="PTHR24421">
    <property type="entry name" value="NITRATE/NITRITE SENSOR PROTEIN NARX-RELATED"/>
    <property type="match status" value="1"/>
</dbReference>
<evidence type="ECO:0000256" key="4">
    <source>
        <dbReference type="ARBA" id="ARBA00022679"/>
    </source>
</evidence>
<dbReference type="EMBL" id="CP001630">
    <property type="protein sequence ID" value="ACU36670.1"/>
    <property type="molecule type" value="Genomic_DNA"/>
</dbReference>
<keyword evidence="3" id="KW-0597">Phosphoprotein</keyword>
<dbReference type="Pfam" id="PF23539">
    <property type="entry name" value="DUF7134"/>
    <property type="match status" value="1"/>
</dbReference>
<gene>
    <name evidence="11" type="ordered locus">Amir_2736</name>
</gene>
<dbReference type="SMART" id="SM00387">
    <property type="entry name" value="HATPase_c"/>
    <property type="match status" value="1"/>
</dbReference>
<dbReference type="InterPro" id="IPR003594">
    <property type="entry name" value="HATPase_dom"/>
</dbReference>